<evidence type="ECO:0000313" key="2">
    <source>
        <dbReference type="Proteomes" id="UP001054837"/>
    </source>
</evidence>
<protein>
    <submittedName>
        <fullName evidence="1">Uncharacterized protein</fullName>
    </submittedName>
</protein>
<comment type="caution">
    <text evidence="1">The sequence shown here is derived from an EMBL/GenBank/DDBJ whole genome shotgun (WGS) entry which is preliminary data.</text>
</comment>
<dbReference type="Proteomes" id="UP001054837">
    <property type="component" value="Unassembled WGS sequence"/>
</dbReference>
<proteinExistence type="predicted"/>
<name>A0AAV4PHZ4_9ARAC</name>
<dbReference type="EMBL" id="BPLQ01002961">
    <property type="protein sequence ID" value="GIX96691.1"/>
    <property type="molecule type" value="Genomic_DNA"/>
</dbReference>
<evidence type="ECO:0000313" key="1">
    <source>
        <dbReference type="EMBL" id="GIX96691.1"/>
    </source>
</evidence>
<organism evidence="1 2">
    <name type="scientific">Caerostris darwini</name>
    <dbReference type="NCBI Taxonomy" id="1538125"/>
    <lineage>
        <taxon>Eukaryota</taxon>
        <taxon>Metazoa</taxon>
        <taxon>Ecdysozoa</taxon>
        <taxon>Arthropoda</taxon>
        <taxon>Chelicerata</taxon>
        <taxon>Arachnida</taxon>
        <taxon>Araneae</taxon>
        <taxon>Araneomorphae</taxon>
        <taxon>Entelegynae</taxon>
        <taxon>Araneoidea</taxon>
        <taxon>Araneidae</taxon>
        <taxon>Caerostris</taxon>
    </lineage>
</organism>
<accession>A0AAV4PHZ4</accession>
<reference evidence="1 2" key="1">
    <citation type="submission" date="2021-06" db="EMBL/GenBank/DDBJ databases">
        <title>Caerostris darwini draft genome.</title>
        <authorList>
            <person name="Kono N."/>
            <person name="Arakawa K."/>
        </authorList>
    </citation>
    <scope>NUCLEOTIDE SEQUENCE [LARGE SCALE GENOMIC DNA]</scope>
</reference>
<gene>
    <name evidence="1" type="ORF">CDAR_274871</name>
</gene>
<dbReference type="AlphaFoldDB" id="A0AAV4PHZ4"/>
<sequence length="145" mass="16794">MHKRLLLKGVMNVLEGEMVMFGFECSEWYLCYYSRKHRKSNSPRLVLHEQEKYQNIKNPPSNCDFLAPNSSCVPFPMRVTNNRRRNQSSGNLSQVLPPFKFGRQTMTIKIAALQGTEDHLTPWHARFNKCYCCPVVPQEPSNGTD</sequence>
<keyword evidence="2" id="KW-1185">Reference proteome</keyword>